<name>A0A365XVJ4_9BACT</name>
<dbReference type="GO" id="GO:0016747">
    <property type="term" value="F:acyltransferase activity, transferring groups other than amino-acyl groups"/>
    <property type="evidence" value="ECO:0007669"/>
    <property type="project" value="InterPro"/>
</dbReference>
<comment type="caution">
    <text evidence="4">The sequence shown here is derived from an EMBL/GenBank/DDBJ whole genome shotgun (WGS) entry which is preliminary data.</text>
</comment>
<evidence type="ECO:0000259" key="3">
    <source>
        <dbReference type="PROSITE" id="PS51186"/>
    </source>
</evidence>
<evidence type="ECO:0000256" key="2">
    <source>
        <dbReference type="ARBA" id="ARBA00023315"/>
    </source>
</evidence>
<dbReference type="RefSeq" id="WP_113619081.1">
    <property type="nucleotide sequence ID" value="NZ_QFFJ01000002.1"/>
</dbReference>
<dbReference type="OrthoDB" id="9800193at2"/>
<evidence type="ECO:0000256" key="1">
    <source>
        <dbReference type="ARBA" id="ARBA00022679"/>
    </source>
</evidence>
<dbReference type="PROSITE" id="PS51186">
    <property type="entry name" value="GNAT"/>
    <property type="match status" value="1"/>
</dbReference>
<sequence>MLTISSFKKLTITDIRSLGHNGYTSELAYMPVSQPDTEHIIFDFRLTTLDRPVHKTWHTSEEELDELNEVLAQGHSFAAWEEGKLLGFIIGEERPWNNTLYIAQLTVAASGRRKGIGSRLMQAIIQHATKLQVRLLELETQNTNVPAVTFYKKHGFSVSGVHLRLYDPISCPGEVAFYMTYSL</sequence>
<dbReference type="CDD" id="cd04301">
    <property type="entry name" value="NAT_SF"/>
    <property type="match status" value="1"/>
</dbReference>
<dbReference type="InterPro" id="IPR000182">
    <property type="entry name" value="GNAT_dom"/>
</dbReference>
<dbReference type="InterPro" id="IPR016181">
    <property type="entry name" value="Acyl_CoA_acyltransferase"/>
</dbReference>
<evidence type="ECO:0000313" key="4">
    <source>
        <dbReference type="EMBL" id="RBL90333.1"/>
    </source>
</evidence>
<keyword evidence="1 4" id="KW-0808">Transferase</keyword>
<proteinExistence type="predicted"/>
<dbReference type="Pfam" id="PF00583">
    <property type="entry name" value="Acetyltransf_1"/>
    <property type="match status" value="1"/>
</dbReference>
<dbReference type="SUPFAM" id="SSF55729">
    <property type="entry name" value="Acyl-CoA N-acyltransferases (Nat)"/>
    <property type="match status" value="1"/>
</dbReference>
<gene>
    <name evidence="4" type="ORF">DF182_28110</name>
</gene>
<keyword evidence="5" id="KW-1185">Reference proteome</keyword>
<keyword evidence="2" id="KW-0012">Acyltransferase</keyword>
<dbReference type="InterPro" id="IPR050832">
    <property type="entry name" value="Bact_Acetyltransf"/>
</dbReference>
<dbReference type="EMBL" id="QFFJ01000002">
    <property type="protein sequence ID" value="RBL90333.1"/>
    <property type="molecule type" value="Genomic_DNA"/>
</dbReference>
<evidence type="ECO:0000313" key="5">
    <source>
        <dbReference type="Proteomes" id="UP000253410"/>
    </source>
</evidence>
<organism evidence="4 5">
    <name type="scientific">Chitinophaga flava</name>
    <dbReference type="NCBI Taxonomy" id="2259036"/>
    <lineage>
        <taxon>Bacteria</taxon>
        <taxon>Pseudomonadati</taxon>
        <taxon>Bacteroidota</taxon>
        <taxon>Chitinophagia</taxon>
        <taxon>Chitinophagales</taxon>
        <taxon>Chitinophagaceae</taxon>
        <taxon>Chitinophaga</taxon>
    </lineage>
</organism>
<feature type="domain" description="N-acetyltransferase" evidence="3">
    <location>
        <begin position="27"/>
        <end position="183"/>
    </location>
</feature>
<accession>A0A365XVJ4</accession>
<reference evidence="4 5" key="1">
    <citation type="submission" date="2018-05" db="EMBL/GenBank/DDBJ databases">
        <title>Chitinophaga sp. K3CV102501T nov., isolated from isolated from a monsoon evergreen broad-leaved forest soil.</title>
        <authorList>
            <person name="Lv Y."/>
        </authorList>
    </citation>
    <scope>NUCLEOTIDE SEQUENCE [LARGE SCALE GENOMIC DNA]</scope>
    <source>
        <strain evidence="4 5">GDMCC 1.1325</strain>
    </source>
</reference>
<dbReference type="Gene3D" id="3.40.630.30">
    <property type="match status" value="1"/>
</dbReference>
<dbReference type="PANTHER" id="PTHR43877">
    <property type="entry name" value="AMINOALKYLPHOSPHONATE N-ACETYLTRANSFERASE-RELATED-RELATED"/>
    <property type="match status" value="1"/>
</dbReference>
<protein>
    <submittedName>
        <fullName evidence="4">N-acetyltransferase</fullName>
    </submittedName>
</protein>
<dbReference type="AlphaFoldDB" id="A0A365XVJ4"/>
<dbReference type="Proteomes" id="UP000253410">
    <property type="component" value="Unassembled WGS sequence"/>
</dbReference>